<sequence>MRSYNFIFSGIIIILALTFYFWGNAFSADAGQWPQFFAITMLLLSVLLIVDTVIHPDREKETDEENKEIKPRIYDHKVFASVALLILYIFIMERIGFLLTTPFFLALLLWFIQYRQKGKLIAVSVGTTIGITVVFQFLLGVPIPQGLLENWF</sequence>
<accession>A0A1I5PBJ8</accession>
<keyword evidence="1" id="KW-0472">Membrane</keyword>
<keyword evidence="1" id="KW-1133">Transmembrane helix</keyword>
<reference evidence="4" key="1">
    <citation type="submission" date="2016-10" db="EMBL/GenBank/DDBJ databases">
        <authorList>
            <person name="Varghese N."/>
            <person name="Submissions S."/>
        </authorList>
    </citation>
    <scope>NUCLEOTIDE SEQUENCE [LARGE SCALE GENOMIC DNA]</scope>
    <source>
        <strain evidence="4">S7</strain>
    </source>
</reference>
<dbReference type="InterPro" id="IPR009936">
    <property type="entry name" value="DUF1468"/>
</dbReference>
<dbReference type="AlphaFoldDB" id="A0A1I5PBJ8"/>
<dbReference type="OrthoDB" id="2971102at2"/>
<dbReference type="Proteomes" id="UP000198892">
    <property type="component" value="Unassembled WGS sequence"/>
</dbReference>
<organism evidence="3 4">
    <name type="scientific">Salibacterium halotolerans</name>
    <dbReference type="NCBI Taxonomy" id="1884432"/>
    <lineage>
        <taxon>Bacteria</taxon>
        <taxon>Bacillati</taxon>
        <taxon>Bacillota</taxon>
        <taxon>Bacilli</taxon>
        <taxon>Bacillales</taxon>
        <taxon>Bacillaceae</taxon>
    </lineage>
</organism>
<evidence type="ECO:0000313" key="4">
    <source>
        <dbReference type="Proteomes" id="UP000198892"/>
    </source>
</evidence>
<dbReference type="Pfam" id="PF07331">
    <property type="entry name" value="TctB"/>
    <property type="match status" value="1"/>
</dbReference>
<dbReference type="EMBL" id="FOXD01000004">
    <property type="protein sequence ID" value="SFP31498.1"/>
    <property type="molecule type" value="Genomic_DNA"/>
</dbReference>
<feature type="domain" description="DUF1468" evidence="2">
    <location>
        <begin position="7"/>
        <end position="144"/>
    </location>
</feature>
<feature type="transmembrane region" description="Helical" evidence="1">
    <location>
        <begin position="74"/>
        <end position="91"/>
    </location>
</feature>
<feature type="transmembrane region" description="Helical" evidence="1">
    <location>
        <begin position="120"/>
        <end position="143"/>
    </location>
</feature>
<feature type="transmembrane region" description="Helical" evidence="1">
    <location>
        <begin position="35"/>
        <end position="54"/>
    </location>
</feature>
<gene>
    <name evidence="3" type="ORF">SAMN05518683_10459</name>
</gene>
<dbReference type="STRING" id="1884432.SAMN05518683_10459"/>
<feature type="transmembrane region" description="Helical" evidence="1">
    <location>
        <begin position="97"/>
        <end position="113"/>
    </location>
</feature>
<name>A0A1I5PBJ8_9BACI</name>
<evidence type="ECO:0000313" key="3">
    <source>
        <dbReference type="EMBL" id="SFP31498.1"/>
    </source>
</evidence>
<feature type="transmembrane region" description="Helical" evidence="1">
    <location>
        <begin position="7"/>
        <end position="23"/>
    </location>
</feature>
<evidence type="ECO:0000259" key="2">
    <source>
        <dbReference type="Pfam" id="PF07331"/>
    </source>
</evidence>
<proteinExistence type="predicted"/>
<evidence type="ECO:0000256" key="1">
    <source>
        <dbReference type="SAM" id="Phobius"/>
    </source>
</evidence>
<keyword evidence="1" id="KW-0812">Transmembrane</keyword>
<protein>
    <submittedName>
        <fullName evidence="3">Tripartite tricarboxylate transporter TctB family protein</fullName>
    </submittedName>
</protein>
<keyword evidence="4" id="KW-1185">Reference proteome</keyword>
<dbReference type="RefSeq" id="WP_093335653.1">
    <property type="nucleotide sequence ID" value="NZ_FOXD01000004.1"/>
</dbReference>